<dbReference type="Proteomes" id="UP000243469">
    <property type="component" value="Unassembled WGS sequence"/>
</dbReference>
<accession>A0A2G6JIV0</accession>
<evidence type="ECO:0000313" key="2">
    <source>
        <dbReference type="Proteomes" id="UP000243469"/>
    </source>
</evidence>
<sequence>MSDLLKRLDKPGVIACSCVVQGNNVKATSFPKELKNYETIGRQAFGYVFQNVAKHHAKHNESHLEIGDKRLSGFQLKPGLLLISLSRKDTNIMLVRQHIHEIHRSFIQRQAKKNRKT</sequence>
<gene>
    <name evidence="1" type="ORF">CSA60_04505</name>
</gene>
<dbReference type="EMBL" id="PDSH01000023">
    <property type="protein sequence ID" value="PIE23374.1"/>
    <property type="molecule type" value="Genomic_DNA"/>
</dbReference>
<dbReference type="AlphaFoldDB" id="A0A2G6JIV0"/>
<proteinExistence type="predicted"/>
<reference evidence="1 2" key="1">
    <citation type="submission" date="2017-10" db="EMBL/GenBank/DDBJ databases">
        <title>Novel microbial diversity and functional potential in the marine mammal oral microbiome.</title>
        <authorList>
            <person name="Dudek N.K."/>
            <person name="Sun C.L."/>
            <person name="Burstein D."/>
            <person name="Kantor R.S."/>
            <person name="Aliaga Goltsman D.S."/>
            <person name="Bik E.M."/>
            <person name="Thomas B.C."/>
            <person name="Banfield J.F."/>
            <person name="Relman D.A."/>
        </authorList>
    </citation>
    <scope>NUCLEOTIDE SEQUENCE [LARGE SCALE GENOMIC DNA]</scope>
    <source>
        <strain evidence="1">DOLJORAL78_47_21</strain>
    </source>
</reference>
<evidence type="ECO:0008006" key="3">
    <source>
        <dbReference type="Google" id="ProtNLM"/>
    </source>
</evidence>
<name>A0A2G6JIV0_NEPCE</name>
<comment type="caution">
    <text evidence="1">The sequence shown here is derived from an EMBL/GenBank/DDBJ whole genome shotgun (WGS) entry which is preliminary data.</text>
</comment>
<protein>
    <recommendedName>
        <fullName evidence="3">Roadblock/LAMTOR2 domain-containing protein</fullName>
    </recommendedName>
</protein>
<evidence type="ECO:0000313" key="1">
    <source>
        <dbReference type="EMBL" id="PIE23374.1"/>
    </source>
</evidence>
<organism evidence="1 2">
    <name type="scientific">Neptuniibacter caesariensis</name>
    <dbReference type="NCBI Taxonomy" id="207954"/>
    <lineage>
        <taxon>Bacteria</taxon>
        <taxon>Pseudomonadati</taxon>
        <taxon>Pseudomonadota</taxon>
        <taxon>Gammaproteobacteria</taxon>
        <taxon>Oceanospirillales</taxon>
        <taxon>Oceanospirillaceae</taxon>
        <taxon>Neptuniibacter</taxon>
    </lineage>
</organism>